<organism evidence="2 3">
    <name type="scientific">Eumeta variegata</name>
    <name type="common">Bagworm moth</name>
    <name type="synonym">Eumeta japonica</name>
    <dbReference type="NCBI Taxonomy" id="151549"/>
    <lineage>
        <taxon>Eukaryota</taxon>
        <taxon>Metazoa</taxon>
        <taxon>Ecdysozoa</taxon>
        <taxon>Arthropoda</taxon>
        <taxon>Hexapoda</taxon>
        <taxon>Insecta</taxon>
        <taxon>Pterygota</taxon>
        <taxon>Neoptera</taxon>
        <taxon>Endopterygota</taxon>
        <taxon>Lepidoptera</taxon>
        <taxon>Glossata</taxon>
        <taxon>Ditrysia</taxon>
        <taxon>Tineoidea</taxon>
        <taxon>Psychidae</taxon>
        <taxon>Oiketicinae</taxon>
        <taxon>Eumeta</taxon>
    </lineage>
</organism>
<name>A0A4C1SB86_EUMVA</name>
<sequence>MKSGARTGMKTGKRWESWLTASQVGTKEEYDVPSQNKEGRGGAIERSYHYPGQGTSFPARRSRRSAERASARKWKYDKQQRFSCGIGIGCAAVTSDCARTGPERIPRGYLCLRPNAPAEETAYSRENELAIHQRIDSRRRPWTLATPVEPPVRCQPFRYQFGRRRKFRRLATPTIAFNSGWKARSAISGAHFVSARPRGARHSDGATAPTGATLTTDLCQGRYRRRADNSRTNPSACDVIIQRPCRTRDSSISMGVDGGHDTKGPVKLMGNFPLSDIRARAARARGVVPWLVLL</sequence>
<accession>A0A4C1SB86</accession>
<evidence type="ECO:0000313" key="3">
    <source>
        <dbReference type="Proteomes" id="UP000299102"/>
    </source>
</evidence>
<feature type="region of interest" description="Disordered" evidence="1">
    <location>
        <begin position="25"/>
        <end position="72"/>
    </location>
</feature>
<evidence type="ECO:0000313" key="2">
    <source>
        <dbReference type="EMBL" id="GBO99105.1"/>
    </source>
</evidence>
<protein>
    <submittedName>
        <fullName evidence="2">Uncharacterized protein</fullName>
    </submittedName>
</protein>
<dbReference type="EMBL" id="BGZK01000002">
    <property type="protein sequence ID" value="GBO99105.1"/>
    <property type="molecule type" value="Genomic_DNA"/>
</dbReference>
<comment type="caution">
    <text evidence="2">The sequence shown here is derived from an EMBL/GenBank/DDBJ whole genome shotgun (WGS) entry which is preliminary data.</text>
</comment>
<reference evidence="2 3" key="1">
    <citation type="journal article" date="2019" name="Commun. Biol.">
        <title>The bagworm genome reveals a unique fibroin gene that provides high tensile strength.</title>
        <authorList>
            <person name="Kono N."/>
            <person name="Nakamura H."/>
            <person name="Ohtoshi R."/>
            <person name="Tomita M."/>
            <person name="Numata K."/>
            <person name="Arakawa K."/>
        </authorList>
    </citation>
    <scope>NUCLEOTIDE SEQUENCE [LARGE SCALE GENOMIC DNA]</scope>
</reference>
<proteinExistence type="predicted"/>
<dbReference type="AlphaFoldDB" id="A0A4C1SB86"/>
<dbReference type="Proteomes" id="UP000299102">
    <property type="component" value="Unassembled WGS sequence"/>
</dbReference>
<keyword evidence="3" id="KW-1185">Reference proteome</keyword>
<evidence type="ECO:0000256" key="1">
    <source>
        <dbReference type="SAM" id="MobiDB-lite"/>
    </source>
</evidence>
<gene>
    <name evidence="2" type="ORF">EVAR_438_1</name>
</gene>